<name>A0A9C7F053_9VIRU</name>
<dbReference type="PANTHER" id="PTHR16148">
    <property type="entry name" value="NF-KAPPA-B-REPRESSING FACTOR-RELATED"/>
    <property type="match status" value="1"/>
</dbReference>
<feature type="compositionally biased region" description="Basic and acidic residues" evidence="1">
    <location>
        <begin position="891"/>
        <end position="901"/>
    </location>
</feature>
<feature type="compositionally biased region" description="Low complexity" evidence="1">
    <location>
        <begin position="415"/>
        <end position="435"/>
    </location>
</feature>
<accession>A0A9C7F053</accession>
<feature type="compositionally biased region" description="Gly residues" evidence="1">
    <location>
        <begin position="403"/>
        <end position="414"/>
    </location>
</feature>
<dbReference type="EMBL" id="LC738872">
    <property type="protein sequence ID" value="BDT62166.1"/>
    <property type="molecule type" value="Genomic_DNA"/>
</dbReference>
<evidence type="ECO:0000256" key="1">
    <source>
        <dbReference type="SAM" id="MobiDB-lite"/>
    </source>
</evidence>
<feature type="compositionally biased region" description="Low complexity" evidence="1">
    <location>
        <begin position="1006"/>
        <end position="1026"/>
    </location>
</feature>
<feature type="region of interest" description="Disordered" evidence="1">
    <location>
        <begin position="339"/>
        <end position="366"/>
    </location>
</feature>
<reference evidence="2" key="1">
    <citation type="submission" date="2022-10" db="EMBL/GenBank/DDBJ databases">
        <title>Genome sequences of endogenous nimaviruses in decapod crustaceans.</title>
        <authorList>
            <person name="Kawato S."/>
            <person name="Nozaki R."/>
            <person name="Kondo H."/>
            <person name="Hirono I."/>
        </authorList>
    </citation>
    <scope>NUCLEOTIDE SEQUENCE</scope>
    <source>
        <strain evidence="2">Lva-Nima_1</strain>
    </source>
</reference>
<feature type="compositionally biased region" description="Acidic residues" evidence="1">
    <location>
        <begin position="902"/>
        <end position="912"/>
    </location>
</feature>
<evidence type="ECO:0000313" key="2">
    <source>
        <dbReference type="EMBL" id="BDT62166.1"/>
    </source>
</evidence>
<feature type="region of interest" description="Disordered" evidence="1">
    <location>
        <begin position="389"/>
        <end position="443"/>
    </location>
</feature>
<feature type="region of interest" description="Disordered" evidence="1">
    <location>
        <begin position="882"/>
        <end position="920"/>
    </location>
</feature>
<feature type="region of interest" description="Disordered" evidence="1">
    <location>
        <begin position="980"/>
        <end position="1032"/>
    </location>
</feature>
<feature type="compositionally biased region" description="Acidic residues" evidence="1">
    <location>
        <begin position="342"/>
        <end position="357"/>
    </location>
</feature>
<organism evidence="2">
    <name type="scientific">Litopenaeus vannamei majanivirus Nimav-1_LVa</name>
    <dbReference type="NCBI Taxonomy" id="2984273"/>
    <lineage>
        <taxon>Viruses</taxon>
        <taxon>Viruses incertae sedis</taxon>
        <taxon>Naldaviricetes</taxon>
        <taxon>Nimaviridae</taxon>
    </lineage>
</organism>
<dbReference type="PANTHER" id="PTHR16148:SF14">
    <property type="entry name" value="MYND-TYPE DOMAIN-CONTAINING PROTEIN"/>
    <property type="match status" value="1"/>
</dbReference>
<feature type="compositionally biased region" description="Gly residues" evidence="1">
    <location>
        <begin position="994"/>
        <end position="1005"/>
    </location>
</feature>
<feature type="compositionally biased region" description="Polar residues" evidence="1">
    <location>
        <begin position="1167"/>
        <end position="1180"/>
    </location>
</feature>
<proteinExistence type="predicted"/>
<sequence>MPMIEKVDTFEVIDPLYKTSYYHDNKHAYSTTLNLLDTCSLEFKLSNCGTITDETILKKTIKHISIWPKITIVETNNCITLESISTSSLYNLINFRINTLNKHNNNDDDTRTHDIDISSSLSKEVIQTTKKRLEYIKSVLPIIIILEAKEWKITETGRIHFSLRGHEGLKDLVSVFDVDFQDWVSRTLSVISLDTEAVFYPHLDILDVVLDHNALLSTYKLFNTRLERHVIFRLKGVNLVITSPLYSGQTNGNFFDKIKNHKNGHFSSGNDGILFMIEKGLYKNHHSVEKIKNILAHHHREENYGCIQIDKNYRYSVNDGKKKEIPLMLTESFIPGYTTLVDNDEENNNEDDNDDENNNNYNDDMINNKKLKTVPFLVSCAFIKNVTEDDLRPNEREEENGQSGNGNGNGGGDSGSSKSSKSSSKSSSSSSSSSDDVGESIRRSRNISDLLSANNNTIKNIEKMLSKNNQCSGSSSFFSSDTVAIFNSFIDADQLILCSSSSQGHKNIKVDIKIDGRHLLSSAVTGLDAKNGSFIFRGGRLVARSDGRVHFRPIFSECFPEHHYRRIPIGELVSYLLETPLTQSSIGRERNETISSDRYQPAVELLYQTLLTTGGDHSGILSRMNELTSLLAQRLFGVCNPSLFSDRLWNMSHWDFPVGVVVCLYGRLLETLSNNNNSSSSDDDVALLWNTIHQAVLERLLVPVFDSVVENGVWVAPQVRSFLTWVVEGTLLPLLTNATTRDTRFFLFNNNVAVDVMTSLAFQWIAIESAAENGGLCKCFPNNLTWFYMEPNRKMIDYIYSPIPKFIMSDHKMFSSEQVPVTSKTVHLLIQKWISSKRIGDRIFAVRNLVTPVRQSFLYSIALNSLDGLMINIRGSPSSSSSFLSSSSGDDDNHNNFKSENADNDTEDDDDDPSVKYCYSPPLALSEPSVRLLSLGSLRELKMLESSLRVTWVNNNNNNNKKSPLYSASEIIKKIIKQKTATTNISEETDSGGEDGSGGSGGGGSNSSNTADGGSDNSNNNDNNNSNDDDDDTCAIREKYIALESPNFNVDYWMSQLSCETLRLLTEKKESAHSFIDSVAEDLPLSVIEEMASPIINNCITFYQTDNGGFSWLFDYGLNHNRIKPSSSSSSSLFHSQGSDKLDKLLSIVYRVYTQVPESTKYHPKANNDNNKNTISGGNIVDNNNNRMRTLIPFQFLEHMQQIHSQKKRRKNITSSSPSFNVDSTLVFIYKKLPEVLESIMLRLMITSESEEIELVRKLAINVSRILADSLLICLDPRNAYNIKMTLEEPITLVYDEIGAFSLNSKGKISEETNSSSGGDDNIRSIVTEILSSSRYLSLIGERDVAYKDMLREYFKSLNFSSQQQQQQQQQQFSGSGVGGKSVMYTKKEQDIIDRENCPIQKNIKNRRGLEHIDQAWTDENINRPYIVPTFRGNNGDRFVFLTNMPDNLYIYVPIFPTSFLMAEQIKSVLEIAKDKIKHVVKHREYQSTVIRDCNDEIQKRFVDIWGSYNSQDKIQEAINLDILSVQTRKQDIAIKNKKLLSSLPVCLDISTYRLHLAIKSMMDIDYYIKVPNFWRLMDIEEMLQFAVSVMLITLQKLVDVGLNTARRYSEVAETAQCLQEAEINVIY</sequence>
<feature type="region of interest" description="Disordered" evidence="1">
    <location>
        <begin position="1160"/>
        <end position="1180"/>
    </location>
</feature>
<protein>
    <submittedName>
        <fullName evidence="2">Wsv289-like protein</fullName>
    </submittedName>
</protein>